<evidence type="ECO:0000313" key="2">
    <source>
        <dbReference type="EMBL" id="EXK25796.1"/>
    </source>
</evidence>
<organism evidence="2">
    <name type="scientific">Fusarium oxysporum f. sp. melonis 26406</name>
    <dbReference type="NCBI Taxonomy" id="1089452"/>
    <lineage>
        <taxon>Eukaryota</taxon>
        <taxon>Fungi</taxon>
        <taxon>Dikarya</taxon>
        <taxon>Ascomycota</taxon>
        <taxon>Pezizomycotina</taxon>
        <taxon>Sordariomycetes</taxon>
        <taxon>Hypocreomycetidae</taxon>
        <taxon>Hypocreales</taxon>
        <taxon>Nectriaceae</taxon>
        <taxon>Fusarium</taxon>
        <taxon>Fusarium oxysporum species complex</taxon>
    </lineage>
</organism>
<evidence type="ECO:0000256" key="1">
    <source>
        <dbReference type="SAM" id="MobiDB-lite"/>
    </source>
</evidence>
<feature type="compositionally biased region" description="Low complexity" evidence="1">
    <location>
        <begin position="88"/>
        <end position="99"/>
    </location>
</feature>
<gene>
    <name evidence="2" type="ORF">FOMG_17567</name>
</gene>
<dbReference type="HOGENOM" id="CLU_2320488_0_0_1"/>
<name>W9ZXH7_FUSOX</name>
<feature type="region of interest" description="Disordered" evidence="1">
    <location>
        <begin position="66"/>
        <end position="99"/>
    </location>
</feature>
<dbReference type="EMBL" id="KI980356">
    <property type="protein sequence ID" value="EXK25796.1"/>
    <property type="molecule type" value="Genomic_DNA"/>
</dbReference>
<dbReference type="AlphaFoldDB" id="W9ZXH7"/>
<proteinExistence type="predicted"/>
<dbReference type="Proteomes" id="UP000030703">
    <property type="component" value="Unassembled WGS sequence"/>
</dbReference>
<reference evidence="2" key="2">
    <citation type="submission" date="2014-02" db="EMBL/GenBank/DDBJ databases">
        <title>Annotation of the Genome Sequence of Fusarium oxysporum f. sp. melonis 26406.</title>
        <authorList>
            <consortium name="The Broad Institute Genomics Platform"/>
            <person name="Ma L.-J."/>
            <person name="Corby-Kistler H."/>
            <person name="Broz K."/>
            <person name="Gale L.R."/>
            <person name="Jonkers W."/>
            <person name="O'Donnell K."/>
            <person name="Ploetz R."/>
            <person name="Steinberg C."/>
            <person name="Schwartz D.C."/>
            <person name="VanEtten H."/>
            <person name="Zhou S."/>
            <person name="Young S.K."/>
            <person name="Zeng Q."/>
            <person name="Gargeya S."/>
            <person name="Fitzgerald M."/>
            <person name="Abouelleil A."/>
            <person name="Alvarado L."/>
            <person name="Chapman S.B."/>
            <person name="Gainer-Dewar J."/>
            <person name="Goldberg J."/>
            <person name="Griggs A."/>
            <person name="Gujja S."/>
            <person name="Hansen M."/>
            <person name="Howarth C."/>
            <person name="Imamovic A."/>
            <person name="Ireland A."/>
            <person name="Larimer J."/>
            <person name="McCowan C."/>
            <person name="Murphy C."/>
            <person name="Pearson M."/>
            <person name="Poon T.W."/>
            <person name="Priest M."/>
            <person name="Roberts A."/>
            <person name="Saif S."/>
            <person name="Shea T."/>
            <person name="Sykes S."/>
            <person name="Wortman J."/>
            <person name="Nusbaum C."/>
            <person name="Birren B."/>
        </authorList>
    </citation>
    <scope>NUCLEOTIDE SEQUENCE</scope>
    <source>
        <strain evidence="2">26406</strain>
    </source>
</reference>
<sequence>MAKSGRQVLYASGSAERQGLERLSTGGLNEDSGFSLKEEYHGFRRPRALGEGGETVCSHWWPGRKREASSVDATRLGSSFHRNPKDLASASEATSASTS</sequence>
<dbReference type="VEuPathDB" id="FungiDB:FOMG_17567"/>
<protein>
    <submittedName>
        <fullName evidence="2">Uncharacterized protein</fullName>
    </submittedName>
</protein>
<reference evidence="2" key="1">
    <citation type="submission" date="2012-04" db="EMBL/GenBank/DDBJ databases">
        <title>The Genome Sequence of Fusarium oxysporum melonis.</title>
        <authorList>
            <consortium name="The Broad Institute Genome Sequencing Platform"/>
            <person name="Ma L.-J."/>
            <person name="Gale L.R."/>
            <person name="Schwartz D.C."/>
            <person name="Zhou S."/>
            <person name="Corby-Kistler H."/>
            <person name="Young S.K."/>
            <person name="Zeng Q."/>
            <person name="Gargeya S."/>
            <person name="Fitzgerald M."/>
            <person name="Haas B."/>
            <person name="Abouelleil A."/>
            <person name="Alvarado L."/>
            <person name="Arachchi H.M."/>
            <person name="Berlin A."/>
            <person name="Brown A."/>
            <person name="Chapman S.B."/>
            <person name="Chen Z."/>
            <person name="Dunbar C."/>
            <person name="Freedman E."/>
            <person name="Gearin G."/>
            <person name="Goldberg J."/>
            <person name="Griggs A."/>
            <person name="Gujja S."/>
            <person name="Heiman D."/>
            <person name="Howarth C."/>
            <person name="Larson L."/>
            <person name="Lui A."/>
            <person name="MacDonald P.J.P."/>
            <person name="Montmayeur A."/>
            <person name="Murphy C."/>
            <person name="Neiman D."/>
            <person name="Pearson M."/>
            <person name="Priest M."/>
            <person name="Roberts A."/>
            <person name="Saif S."/>
            <person name="Shea T."/>
            <person name="Shenoy N."/>
            <person name="Sisk P."/>
            <person name="Stolte C."/>
            <person name="Sykes S."/>
            <person name="Wortman J."/>
            <person name="Nusbaum C."/>
            <person name="Birren B."/>
        </authorList>
    </citation>
    <scope>NUCLEOTIDE SEQUENCE</scope>
    <source>
        <strain evidence="2">26406</strain>
    </source>
</reference>
<accession>W9ZXH7</accession>